<protein>
    <submittedName>
        <fullName evidence="1">Uncharacterized protein</fullName>
    </submittedName>
</protein>
<proteinExistence type="predicted"/>
<name>A0A538S653_UNCEI</name>
<dbReference type="EMBL" id="VBOR01000143">
    <property type="protein sequence ID" value="TMQ46854.1"/>
    <property type="molecule type" value="Genomic_DNA"/>
</dbReference>
<reference evidence="1 2" key="1">
    <citation type="journal article" date="2019" name="Nat. Microbiol.">
        <title>Mediterranean grassland soil C-N compound turnover is dependent on rainfall and depth, and is mediated by genomically divergent microorganisms.</title>
        <authorList>
            <person name="Diamond S."/>
            <person name="Andeer P.F."/>
            <person name="Li Z."/>
            <person name="Crits-Christoph A."/>
            <person name="Burstein D."/>
            <person name="Anantharaman K."/>
            <person name="Lane K.R."/>
            <person name="Thomas B.C."/>
            <person name="Pan C."/>
            <person name="Northen T.R."/>
            <person name="Banfield J.F."/>
        </authorList>
    </citation>
    <scope>NUCLEOTIDE SEQUENCE [LARGE SCALE GENOMIC DNA]</scope>
    <source>
        <strain evidence="1">WS_1</strain>
    </source>
</reference>
<comment type="caution">
    <text evidence="1">The sequence shown here is derived from an EMBL/GenBank/DDBJ whole genome shotgun (WGS) entry which is preliminary data.</text>
</comment>
<evidence type="ECO:0000313" key="1">
    <source>
        <dbReference type="EMBL" id="TMQ46854.1"/>
    </source>
</evidence>
<feature type="non-terminal residue" evidence="1">
    <location>
        <position position="133"/>
    </location>
</feature>
<evidence type="ECO:0000313" key="2">
    <source>
        <dbReference type="Proteomes" id="UP000316292"/>
    </source>
</evidence>
<organism evidence="1 2">
    <name type="scientific">Eiseniibacteriota bacterium</name>
    <dbReference type="NCBI Taxonomy" id="2212470"/>
    <lineage>
        <taxon>Bacteria</taxon>
        <taxon>Candidatus Eiseniibacteriota</taxon>
    </lineage>
</organism>
<sequence length="133" mass="15595">MHIRTEEGRVAFGTQGFPHDPDFPHLIAASDPGAMLEIFREHLRPIPGRTFFIEDCVPFRFRCRQSVSRCVLQYTLRLVEPDTGHRREQWVTGLLHSKEGEAERVWRELRAADPGRDIPERWQSFEPLDFIPE</sequence>
<dbReference type="AlphaFoldDB" id="A0A538S653"/>
<dbReference type="Proteomes" id="UP000316292">
    <property type="component" value="Unassembled WGS sequence"/>
</dbReference>
<accession>A0A538S653</accession>
<gene>
    <name evidence="1" type="ORF">E6K71_11495</name>
</gene>